<protein>
    <submittedName>
        <fullName evidence="1">Uncharacterized protein</fullName>
    </submittedName>
</protein>
<sequence length="237" mass="27978">METVSSYYYSSNSKRMNEIDYTLSSNLQKPFINKVHLFISSKDYEKFLNFDYVNHPNYNKIIFKIFEVQPTYKDLFLYCSSFEQTIFCICNSDIEFFINEENYKLIDYLNDGNLSYFLTRHEEDEKCPLINNFGGSHDAFIFNSTILKNAIENKDLNYINYIQNTPGIEALLTIFFIENLGYKLLNPCHQIKLIHHHKSNVRLWESKNNSSVGYTWPTQLEGSSGIYNKYMIEPVIL</sequence>
<dbReference type="PANTHER" id="PTHR40743:SF1">
    <property type="entry name" value="POSSIBLE GLYCOSYLTRANSFERASE"/>
    <property type="match status" value="1"/>
</dbReference>
<organism evidence="1">
    <name type="scientific">viral metagenome</name>
    <dbReference type="NCBI Taxonomy" id="1070528"/>
    <lineage>
        <taxon>unclassified sequences</taxon>
        <taxon>metagenomes</taxon>
        <taxon>organismal metagenomes</taxon>
    </lineage>
</organism>
<name>A0A6C0IFC6_9ZZZZ</name>
<accession>A0A6C0IFC6</accession>
<evidence type="ECO:0000313" key="1">
    <source>
        <dbReference type="EMBL" id="QHT91881.1"/>
    </source>
</evidence>
<dbReference type="PANTHER" id="PTHR40743">
    <property type="entry name" value="NUCLEOTIDE-DIPHOSPHO-SUGAR TRANSFERASE CONTAINING PROTEIN"/>
    <property type="match status" value="1"/>
</dbReference>
<dbReference type="AlphaFoldDB" id="A0A6C0IFC6"/>
<proteinExistence type="predicted"/>
<reference evidence="1" key="1">
    <citation type="journal article" date="2020" name="Nature">
        <title>Giant virus diversity and host interactions through global metagenomics.</title>
        <authorList>
            <person name="Schulz F."/>
            <person name="Roux S."/>
            <person name="Paez-Espino D."/>
            <person name="Jungbluth S."/>
            <person name="Walsh D.A."/>
            <person name="Denef V.J."/>
            <person name="McMahon K.D."/>
            <person name="Konstantinidis K.T."/>
            <person name="Eloe-Fadrosh E.A."/>
            <person name="Kyrpides N.C."/>
            <person name="Woyke T."/>
        </authorList>
    </citation>
    <scope>NUCLEOTIDE SEQUENCE</scope>
    <source>
        <strain evidence="1">GVMAG-M-3300023184-86</strain>
    </source>
</reference>
<dbReference type="EMBL" id="MN740171">
    <property type="protein sequence ID" value="QHT91881.1"/>
    <property type="molecule type" value="Genomic_DNA"/>
</dbReference>